<dbReference type="InterPro" id="IPR036563">
    <property type="entry name" value="MoaE_sf"/>
</dbReference>
<reference evidence="1" key="1">
    <citation type="journal article" date="2014" name="Front. Microbiol.">
        <title>High frequency of phylogenetically diverse reductive dehalogenase-homologous genes in deep subseafloor sedimentary metagenomes.</title>
        <authorList>
            <person name="Kawai M."/>
            <person name="Futagami T."/>
            <person name="Toyoda A."/>
            <person name="Takaki Y."/>
            <person name="Nishi S."/>
            <person name="Hori S."/>
            <person name="Arai W."/>
            <person name="Tsubouchi T."/>
            <person name="Morono Y."/>
            <person name="Uchiyama I."/>
            <person name="Ito T."/>
            <person name="Fujiyama A."/>
            <person name="Inagaki F."/>
            <person name="Takami H."/>
        </authorList>
    </citation>
    <scope>NUCLEOTIDE SEQUENCE</scope>
    <source>
        <strain evidence="1">Expedition CK06-06</strain>
    </source>
</reference>
<evidence type="ECO:0000313" key="1">
    <source>
        <dbReference type="EMBL" id="GAI28682.1"/>
    </source>
</evidence>
<comment type="caution">
    <text evidence="1">The sequence shown here is derived from an EMBL/GenBank/DDBJ whole genome shotgun (WGS) entry which is preliminary data.</text>
</comment>
<dbReference type="InterPro" id="IPR003448">
    <property type="entry name" value="Mopterin_biosynth_MoaE"/>
</dbReference>
<dbReference type="SUPFAM" id="SSF54690">
    <property type="entry name" value="Molybdopterin synthase subunit MoaE"/>
    <property type="match status" value="1"/>
</dbReference>
<gene>
    <name evidence="1" type="ORF">S06H3_34280</name>
</gene>
<protein>
    <recommendedName>
        <fullName evidence="2">Molybdenum cofactor biosynthesis protein MoaE</fullName>
    </recommendedName>
</protein>
<dbReference type="GO" id="GO:0006777">
    <property type="term" value="P:Mo-molybdopterin cofactor biosynthetic process"/>
    <property type="evidence" value="ECO:0007669"/>
    <property type="project" value="InterPro"/>
</dbReference>
<name>X1MAM4_9ZZZZ</name>
<dbReference type="AlphaFoldDB" id="X1MAM4"/>
<dbReference type="Gene3D" id="3.90.1170.40">
    <property type="entry name" value="Molybdopterin biosynthesis MoaE subunit"/>
    <property type="match status" value="1"/>
</dbReference>
<evidence type="ECO:0008006" key="2">
    <source>
        <dbReference type="Google" id="ProtNLM"/>
    </source>
</evidence>
<dbReference type="PANTHER" id="PTHR23404">
    <property type="entry name" value="MOLYBDOPTERIN SYNTHASE RELATED"/>
    <property type="match status" value="1"/>
</dbReference>
<feature type="non-terminal residue" evidence="1">
    <location>
        <position position="1"/>
    </location>
</feature>
<dbReference type="Pfam" id="PF02391">
    <property type="entry name" value="MoaE"/>
    <property type="match status" value="1"/>
</dbReference>
<accession>X1MAM4</accession>
<dbReference type="EMBL" id="BARV01020558">
    <property type="protein sequence ID" value="GAI28682.1"/>
    <property type="molecule type" value="Genomic_DNA"/>
</dbReference>
<proteinExistence type="predicted"/>
<dbReference type="CDD" id="cd00756">
    <property type="entry name" value="MoaE"/>
    <property type="match status" value="1"/>
</dbReference>
<sequence>SDTKGKAENRLLEIASEARQKWQLNNIAICHRIGKLKVGDINLVIAVAAAHRQEGFAACQCVIDQFKQTIPTQKRETYQDGSIWVEGK</sequence>
<organism evidence="1">
    <name type="scientific">marine sediment metagenome</name>
    <dbReference type="NCBI Taxonomy" id="412755"/>
    <lineage>
        <taxon>unclassified sequences</taxon>
        <taxon>metagenomes</taxon>
        <taxon>ecological metagenomes</taxon>
    </lineage>
</organism>